<evidence type="ECO:0000313" key="6">
    <source>
        <dbReference type="Proteomes" id="UP000236520"/>
    </source>
</evidence>
<dbReference type="EMBL" id="LJIW01000002">
    <property type="protein sequence ID" value="PNG90001.1"/>
    <property type="molecule type" value="Genomic_DNA"/>
</dbReference>
<dbReference type="NCBIfam" id="NF045629">
    <property type="entry name" value="monooxsub_HsaA"/>
    <property type="match status" value="1"/>
</dbReference>
<dbReference type="InterPro" id="IPR046373">
    <property type="entry name" value="Acyl-CoA_Oxase/DH_mid-dom_sf"/>
</dbReference>
<comment type="similarity">
    <text evidence="2">Belongs to the HpaH/HsaA monooxygenase family.</text>
</comment>
<reference evidence="5 6" key="1">
    <citation type="submission" date="2015-09" db="EMBL/GenBank/DDBJ databases">
        <title>Genome sequence, genome mining and natural product profiling of a biocontrol bacterium Streptomyces malaysiensis F913.</title>
        <authorList>
            <person name="Xu Y."/>
            <person name="Wei J."/>
            <person name="Xie J."/>
            <person name="Li T."/>
            <person name="Zhou Z."/>
        </authorList>
    </citation>
    <scope>NUCLEOTIDE SEQUENCE [LARGE SCALE GENOMIC DNA]</scope>
    <source>
        <strain evidence="5 6">F913</strain>
    </source>
</reference>
<dbReference type="PANTHER" id="PTHR48083">
    <property type="entry name" value="MEDIUM-CHAIN SPECIFIC ACYL-COA DEHYDROGENASE, MITOCHONDRIAL-RELATED"/>
    <property type="match status" value="1"/>
</dbReference>
<dbReference type="GO" id="GO:0003995">
    <property type="term" value="F:acyl-CoA dehydrogenase activity"/>
    <property type="evidence" value="ECO:0007669"/>
    <property type="project" value="TreeGrafter"/>
</dbReference>
<sequence length="389" mass="42561">MSEHEVLAAVGQLLPAIRERASDAEARCSVPEATIKELAEAGVFRLLQPRLYGGYGADPVVFYSCLRELGRACGSTGWVAGVLGTTTWQMALFDPQAQEDVWGADRDARLCVSLAPMGKVTRLANGYRLSGRWGFSSGSDHTDWAMVGAIVRNDDGSPLEMRTFLVPRRDYRIDRVWDTVGLRGTGSNDIIVEDVFIPAYRTIAADQVASWTRPGHAVNQEPVYRLPLGSIFTSAIATPIVGMAEAGYEAYLTAMRKRIRASGGGPVSEDPFAQVRAARAASDIDAAWLQLSRNISDLYECAKRGEQPPMRLRTRLRRDQVLATERAVKAVDLLMDNAGGGAMRTGGNVLQRAWRDVHTGRGHITNDPEKALVLFGREAFGLDVRDPML</sequence>
<dbReference type="PIRSF" id="PIRSF016578">
    <property type="entry name" value="HsaA"/>
    <property type="match status" value="1"/>
</dbReference>
<dbReference type="Proteomes" id="UP000236520">
    <property type="component" value="Unassembled WGS sequence"/>
</dbReference>
<keyword evidence="5" id="KW-0503">Monooxygenase</keyword>
<dbReference type="Pfam" id="PF08028">
    <property type="entry name" value="Acyl-CoA_dh_2"/>
    <property type="match status" value="1"/>
</dbReference>
<evidence type="ECO:0000259" key="4">
    <source>
        <dbReference type="Pfam" id="PF08028"/>
    </source>
</evidence>
<dbReference type="InterPro" id="IPR050741">
    <property type="entry name" value="Acyl-CoA_dehydrogenase"/>
</dbReference>
<gene>
    <name evidence="5" type="ORF">SMF913_25466</name>
</gene>
<dbReference type="InterPro" id="IPR013786">
    <property type="entry name" value="AcylCoA_DH/ox_N"/>
</dbReference>
<evidence type="ECO:0000259" key="3">
    <source>
        <dbReference type="Pfam" id="PF02771"/>
    </source>
</evidence>
<dbReference type="InterPro" id="IPR054617">
    <property type="entry name" value="HsaA"/>
</dbReference>
<keyword evidence="6" id="KW-1185">Reference proteome</keyword>
<comment type="caution">
    <text evidence="5">The sequence shown here is derived from an EMBL/GenBank/DDBJ whole genome shotgun (WGS) entry which is preliminary data.</text>
</comment>
<dbReference type="AlphaFoldDB" id="A0A2J7YPP7"/>
<dbReference type="InterPro" id="IPR036250">
    <property type="entry name" value="AcylCo_DH-like_C"/>
</dbReference>
<keyword evidence="1" id="KW-0560">Oxidoreductase</keyword>
<dbReference type="Pfam" id="PF02771">
    <property type="entry name" value="Acyl-CoA_dh_N"/>
    <property type="match status" value="1"/>
</dbReference>
<dbReference type="InterPro" id="IPR013107">
    <property type="entry name" value="Acyl-CoA_DH_C"/>
</dbReference>
<protein>
    <submittedName>
        <fullName evidence="5">Flavin-dependent monooxygenase</fullName>
    </submittedName>
</protein>
<accession>A0A2J7YPP7</accession>
<dbReference type="GO" id="GO:0033539">
    <property type="term" value="P:fatty acid beta-oxidation using acyl-CoA dehydrogenase"/>
    <property type="evidence" value="ECO:0007669"/>
    <property type="project" value="TreeGrafter"/>
</dbReference>
<evidence type="ECO:0000256" key="1">
    <source>
        <dbReference type="ARBA" id="ARBA00023002"/>
    </source>
</evidence>
<organism evidence="5 6">
    <name type="scientific">Streptomyces malaysiensis</name>
    <dbReference type="NCBI Taxonomy" id="92644"/>
    <lineage>
        <taxon>Bacteria</taxon>
        <taxon>Bacillati</taxon>
        <taxon>Actinomycetota</taxon>
        <taxon>Actinomycetes</taxon>
        <taxon>Kitasatosporales</taxon>
        <taxon>Streptomycetaceae</taxon>
        <taxon>Streptomyces</taxon>
        <taxon>Streptomyces violaceusniger group</taxon>
    </lineage>
</organism>
<name>A0A2J7YPP7_STRMQ</name>
<proteinExistence type="inferred from homology"/>
<feature type="domain" description="Acyl-CoA dehydrogenase/oxidase N-terminal" evidence="3">
    <location>
        <begin position="17"/>
        <end position="93"/>
    </location>
</feature>
<dbReference type="Gene3D" id="1.10.540.10">
    <property type="entry name" value="Acyl-CoA dehydrogenase/oxidase, N-terminal domain"/>
    <property type="match status" value="1"/>
</dbReference>
<dbReference type="InterPro" id="IPR009100">
    <property type="entry name" value="AcylCoA_DH/oxidase_NM_dom_sf"/>
</dbReference>
<dbReference type="SUPFAM" id="SSF47203">
    <property type="entry name" value="Acyl-CoA dehydrogenase C-terminal domain-like"/>
    <property type="match status" value="1"/>
</dbReference>
<feature type="domain" description="Acyl-CoA dehydrogenase C-terminal" evidence="4">
    <location>
        <begin position="235"/>
        <end position="367"/>
    </location>
</feature>
<dbReference type="PANTHER" id="PTHR48083:SF19">
    <property type="entry name" value="FLAVIN-DEPENDENT MONOOXYGENASE, OXYGENASE SUBUNIT HSAA"/>
    <property type="match status" value="1"/>
</dbReference>
<dbReference type="Gene3D" id="2.40.110.10">
    <property type="entry name" value="Butyryl-CoA Dehydrogenase, subunit A, domain 2"/>
    <property type="match status" value="1"/>
</dbReference>
<evidence type="ECO:0000256" key="2">
    <source>
        <dbReference type="ARBA" id="ARBA00049661"/>
    </source>
</evidence>
<dbReference type="SUPFAM" id="SSF56645">
    <property type="entry name" value="Acyl-CoA dehydrogenase NM domain-like"/>
    <property type="match status" value="1"/>
</dbReference>
<dbReference type="GO" id="GO:0050660">
    <property type="term" value="F:flavin adenine dinucleotide binding"/>
    <property type="evidence" value="ECO:0007669"/>
    <property type="project" value="InterPro"/>
</dbReference>
<dbReference type="InterPro" id="IPR037069">
    <property type="entry name" value="AcylCoA_DH/ox_N_sf"/>
</dbReference>
<evidence type="ECO:0000313" key="5">
    <source>
        <dbReference type="EMBL" id="PNG90001.1"/>
    </source>
</evidence>
<dbReference type="GO" id="GO:0005737">
    <property type="term" value="C:cytoplasm"/>
    <property type="evidence" value="ECO:0007669"/>
    <property type="project" value="TreeGrafter"/>
</dbReference>
<dbReference type="GO" id="GO:0016712">
    <property type="term" value="F:oxidoreductase activity, acting on paired donors, with incorporation or reduction of molecular oxygen, reduced flavin or flavoprotein as one donor, and incorporation of one atom of oxygen"/>
    <property type="evidence" value="ECO:0007669"/>
    <property type="project" value="TreeGrafter"/>
</dbReference>
<dbReference type="Gene3D" id="1.20.140.10">
    <property type="entry name" value="Butyryl-CoA Dehydrogenase, subunit A, domain 3"/>
    <property type="match status" value="1"/>
</dbReference>
<dbReference type="RefSeq" id="WP_102935924.1">
    <property type="nucleotide sequence ID" value="NZ_LJIW01000002.1"/>
</dbReference>